<reference evidence="2" key="2">
    <citation type="journal article" date="2023" name="Plants (Basel)">
        <title>Annotation of the Turnera subulata (Passifloraceae) Draft Genome Reveals the S-Locus Evolved after the Divergence of Turneroideae from Passifloroideae in a Stepwise Manner.</title>
        <authorList>
            <person name="Henning P.M."/>
            <person name="Roalson E.H."/>
            <person name="Mir W."/>
            <person name="McCubbin A.G."/>
            <person name="Shore J.S."/>
        </authorList>
    </citation>
    <scope>NUCLEOTIDE SEQUENCE</scope>
    <source>
        <strain evidence="2">F60SS</strain>
    </source>
</reference>
<evidence type="ECO:0000256" key="1">
    <source>
        <dbReference type="SAM" id="MobiDB-lite"/>
    </source>
</evidence>
<gene>
    <name evidence="2" type="ORF">Tsubulata_007914</name>
</gene>
<reference evidence="2" key="1">
    <citation type="submission" date="2022-02" db="EMBL/GenBank/DDBJ databases">
        <authorList>
            <person name="Henning P.M."/>
            <person name="McCubbin A.G."/>
            <person name="Shore J.S."/>
        </authorList>
    </citation>
    <scope>NUCLEOTIDE SEQUENCE</scope>
    <source>
        <strain evidence="2">F60SS</strain>
        <tissue evidence="2">Leaves</tissue>
    </source>
</reference>
<sequence>MASRHSIDSCLFQLHSWKPFRMHPTRTRPTRPAPPNLSAPLPRSSGTGMRSMRRRRIMRDCCFGPTRFGGENTFSDQKAHHHRCPRKSMI</sequence>
<dbReference type="EMBL" id="JAKUCV010004695">
    <property type="protein sequence ID" value="KAJ4834459.1"/>
    <property type="molecule type" value="Genomic_DNA"/>
</dbReference>
<dbReference type="Proteomes" id="UP001141552">
    <property type="component" value="Unassembled WGS sequence"/>
</dbReference>
<comment type="caution">
    <text evidence="2">The sequence shown here is derived from an EMBL/GenBank/DDBJ whole genome shotgun (WGS) entry which is preliminary data.</text>
</comment>
<dbReference type="OrthoDB" id="1913313at2759"/>
<evidence type="ECO:0000313" key="2">
    <source>
        <dbReference type="EMBL" id="KAJ4834459.1"/>
    </source>
</evidence>
<feature type="region of interest" description="Disordered" evidence="1">
    <location>
        <begin position="22"/>
        <end position="53"/>
    </location>
</feature>
<name>A0A9Q0FPF2_9ROSI</name>
<organism evidence="2 3">
    <name type="scientific">Turnera subulata</name>
    <dbReference type="NCBI Taxonomy" id="218843"/>
    <lineage>
        <taxon>Eukaryota</taxon>
        <taxon>Viridiplantae</taxon>
        <taxon>Streptophyta</taxon>
        <taxon>Embryophyta</taxon>
        <taxon>Tracheophyta</taxon>
        <taxon>Spermatophyta</taxon>
        <taxon>Magnoliopsida</taxon>
        <taxon>eudicotyledons</taxon>
        <taxon>Gunneridae</taxon>
        <taxon>Pentapetalae</taxon>
        <taxon>rosids</taxon>
        <taxon>fabids</taxon>
        <taxon>Malpighiales</taxon>
        <taxon>Passifloraceae</taxon>
        <taxon>Turnera</taxon>
    </lineage>
</organism>
<proteinExistence type="predicted"/>
<protein>
    <submittedName>
        <fullName evidence="2">Uncharacterized protein</fullName>
    </submittedName>
</protein>
<keyword evidence="3" id="KW-1185">Reference proteome</keyword>
<accession>A0A9Q0FPF2</accession>
<evidence type="ECO:0000313" key="3">
    <source>
        <dbReference type="Proteomes" id="UP001141552"/>
    </source>
</evidence>
<dbReference type="AlphaFoldDB" id="A0A9Q0FPF2"/>